<organism evidence="2 3">
    <name type="scientific">Desulfuribacillus alkaliarsenatis</name>
    <dbReference type="NCBI Taxonomy" id="766136"/>
    <lineage>
        <taxon>Bacteria</taxon>
        <taxon>Bacillati</taxon>
        <taxon>Bacillota</taxon>
        <taxon>Desulfuribacillia</taxon>
        <taxon>Desulfuribacillales</taxon>
        <taxon>Desulfuribacillaceae</taxon>
        <taxon>Desulfuribacillus</taxon>
    </lineage>
</organism>
<sequence length="120" mass="13569">MALNLSYQDLAEKTGISKSTLQRYETGAIKSLGVDKLEILAEALKTTPAYLMGWVQEPKSLAKNTFTSAKEAMEFILSTPVLMRYGGYDVNNMSNEQVVEFANELLHHLELVSYKYKSRR</sequence>
<dbReference type="SMART" id="SM00530">
    <property type="entry name" value="HTH_XRE"/>
    <property type="match status" value="1"/>
</dbReference>
<dbReference type="AlphaFoldDB" id="A0A1E5G018"/>
<dbReference type="GO" id="GO:0003677">
    <property type="term" value="F:DNA binding"/>
    <property type="evidence" value="ECO:0007669"/>
    <property type="project" value="InterPro"/>
</dbReference>
<dbReference type="InterPro" id="IPR010982">
    <property type="entry name" value="Lambda_DNA-bd_dom_sf"/>
</dbReference>
<gene>
    <name evidence="2" type="ORF">BHF68_10270</name>
</gene>
<dbReference type="CDD" id="cd00093">
    <property type="entry name" value="HTH_XRE"/>
    <property type="match status" value="1"/>
</dbReference>
<name>A0A1E5G018_9FIRM</name>
<dbReference type="EMBL" id="MIJE01000033">
    <property type="protein sequence ID" value="OEF96162.1"/>
    <property type="molecule type" value="Genomic_DNA"/>
</dbReference>
<comment type="caution">
    <text evidence="2">The sequence shown here is derived from an EMBL/GenBank/DDBJ whole genome shotgun (WGS) entry which is preliminary data.</text>
</comment>
<dbReference type="STRING" id="766136.BHF68_10270"/>
<evidence type="ECO:0000313" key="2">
    <source>
        <dbReference type="EMBL" id="OEF96162.1"/>
    </source>
</evidence>
<keyword evidence="3" id="KW-1185">Reference proteome</keyword>
<evidence type="ECO:0000259" key="1">
    <source>
        <dbReference type="PROSITE" id="PS50943"/>
    </source>
</evidence>
<feature type="domain" description="HTH cro/C1-type" evidence="1">
    <location>
        <begin position="2"/>
        <end position="51"/>
    </location>
</feature>
<dbReference type="SUPFAM" id="SSF47413">
    <property type="entry name" value="lambda repressor-like DNA-binding domains"/>
    <property type="match status" value="1"/>
</dbReference>
<dbReference type="InterPro" id="IPR001387">
    <property type="entry name" value="Cro/C1-type_HTH"/>
</dbReference>
<proteinExistence type="predicted"/>
<dbReference type="PROSITE" id="PS50943">
    <property type="entry name" value="HTH_CROC1"/>
    <property type="match status" value="1"/>
</dbReference>
<dbReference type="Gene3D" id="1.10.260.40">
    <property type="entry name" value="lambda repressor-like DNA-binding domains"/>
    <property type="match status" value="1"/>
</dbReference>
<dbReference type="Proteomes" id="UP000094296">
    <property type="component" value="Unassembled WGS sequence"/>
</dbReference>
<reference evidence="2 3" key="1">
    <citation type="submission" date="2016-09" db="EMBL/GenBank/DDBJ databases">
        <title>Draft genome sequence for the type strain of Desulfuribacillus alkaliarsenatis AHT28, an obligately anaerobic, sulfidogenic bacterium isolated from Russian soda lake sediments.</title>
        <authorList>
            <person name="Abin C.A."/>
            <person name="Hollibaugh J.T."/>
        </authorList>
    </citation>
    <scope>NUCLEOTIDE SEQUENCE [LARGE SCALE GENOMIC DNA]</scope>
    <source>
        <strain evidence="2 3">AHT28</strain>
    </source>
</reference>
<dbReference type="Pfam" id="PF01381">
    <property type="entry name" value="HTH_3"/>
    <property type="match status" value="1"/>
</dbReference>
<evidence type="ECO:0000313" key="3">
    <source>
        <dbReference type="Proteomes" id="UP000094296"/>
    </source>
</evidence>
<accession>A0A1E5G018</accession>
<protein>
    <recommendedName>
        <fullName evidence="1">HTH cro/C1-type domain-containing protein</fullName>
    </recommendedName>
</protein>